<accession>A0A813FJC7</accession>
<dbReference type="AlphaFoldDB" id="A0A813FJC7"/>
<dbReference type="Proteomes" id="UP000654075">
    <property type="component" value="Unassembled WGS sequence"/>
</dbReference>
<reference evidence="1" key="1">
    <citation type="submission" date="2021-02" db="EMBL/GenBank/DDBJ databases">
        <authorList>
            <person name="Dougan E. K."/>
            <person name="Rhodes N."/>
            <person name="Thang M."/>
            <person name="Chan C."/>
        </authorList>
    </citation>
    <scope>NUCLEOTIDE SEQUENCE</scope>
</reference>
<proteinExistence type="predicted"/>
<keyword evidence="2" id="KW-1185">Reference proteome</keyword>
<gene>
    <name evidence="1" type="ORF">PGLA1383_LOCUS32018</name>
</gene>
<name>A0A813FJC7_POLGL</name>
<sequence>MTAGRTWEGLEEDIAYCETEGLTQEVSLAVWWVRQWMTATPSAMNSTLEEWSEFLWNVCSFELDLPTAASVLSPAFLADLAEQGVPFAIRRLELVSEGILEDAACHGCGKRSCSSYRRECQTNPVSLHGAEHDLNASRTTVARTTTWTPPRRSVAL</sequence>
<dbReference type="EMBL" id="CAJNNV010025400">
    <property type="protein sequence ID" value="CAE8614292.1"/>
    <property type="molecule type" value="Genomic_DNA"/>
</dbReference>
<evidence type="ECO:0000313" key="2">
    <source>
        <dbReference type="Proteomes" id="UP000654075"/>
    </source>
</evidence>
<protein>
    <submittedName>
        <fullName evidence="1">Uncharacterized protein</fullName>
    </submittedName>
</protein>
<comment type="caution">
    <text evidence="1">The sequence shown here is derived from an EMBL/GenBank/DDBJ whole genome shotgun (WGS) entry which is preliminary data.</text>
</comment>
<organism evidence="1 2">
    <name type="scientific">Polarella glacialis</name>
    <name type="common">Dinoflagellate</name>
    <dbReference type="NCBI Taxonomy" id="89957"/>
    <lineage>
        <taxon>Eukaryota</taxon>
        <taxon>Sar</taxon>
        <taxon>Alveolata</taxon>
        <taxon>Dinophyceae</taxon>
        <taxon>Suessiales</taxon>
        <taxon>Suessiaceae</taxon>
        <taxon>Polarella</taxon>
    </lineage>
</organism>
<evidence type="ECO:0000313" key="1">
    <source>
        <dbReference type="EMBL" id="CAE8614292.1"/>
    </source>
</evidence>